<dbReference type="SMART" id="SM00934">
    <property type="entry name" value="OMPdecase"/>
    <property type="match status" value="1"/>
</dbReference>
<keyword evidence="6" id="KW-0119">Carbohydrate metabolism</keyword>
<evidence type="ECO:0000313" key="9">
    <source>
        <dbReference type="Proteomes" id="UP000703038"/>
    </source>
</evidence>
<accession>A0ABS2KZJ6</accession>
<dbReference type="SUPFAM" id="SSF51366">
    <property type="entry name" value="Ribulose-phoshate binding barrel"/>
    <property type="match status" value="1"/>
</dbReference>
<proteinExistence type="inferred from homology"/>
<evidence type="ECO:0000256" key="4">
    <source>
        <dbReference type="ARBA" id="ARBA00012890"/>
    </source>
</evidence>
<organism evidence="8 9">
    <name type="scientific">Rhodococcoides corynebacterioides</name>
    <dbReference type="NCBI Taxonomy" id="53972"/>
    <lineage>
        <taxon>Bacteria</taxon>
        <taxon>Bacillati</taxon>
        <taxon>Actinomycetota</taxon>
        <taxon>Actinomycetes</taxon>
        <taxon>Mycobacteriales</taxon>
        <taxon>Nocardiaceae</taxon>
        <taxon>Rhodococcoides</taxon>
    </lineage>
</organism>
<feature type="domain" description="Orotidine 5'-phosphate decarboxylase" evidence="7">
    <location>
        <begin position="3"/>
        <end position="203"/>
    </location>
</feature>
<dbReference type="InterPro" id="IPR017553">
    <property type="entry name" value="3-hexulose-6-phosphate_synth"/>
</dbReference>
<dbReference type="EC" id="4.1.2.43" evidence="4"/>
<evidence type="ECO:0000256" key="6">
    <source>
        <dbReference type="ARBA" id="ARBA00023277"/>
    </source>
</evidence>
<dbReference type="PANTHER" id="PTHR35039:SF3">
    <property type="entry name" value="3-KETO-L-GULONATE-6-PHOSPHATE DECARBOXYLASE SGBH-RELATED"/>
    <property type="match status" value="1"/>
</dbReference>
<protein>
    <recommendedName>
        <fullName evidence="4">3-hexulose-6-phosphate synthase</fullName>
        <ecNumber evidence="4">4.1.2.43</ecNumber>
    </recommendedName>
</protein>
<dbReference type="EMBL" id="JAFBBK010000001">
    <property type="protein sequence ID" value="MBM7417348.1"/>
    <property type="molecule type" value="Genomic_DNA"/>
</dbReference>
<name>A0ABS2KZJ6_9NOCA</name>
<dbReference type="GO" id="GO:0043801">
    <property type="term" value="F:hexulose-6-phosphate synthase activity"/>
    <property type="evidence" value="ECO:0007669"/>
    <property type="project" value="UniProtKB-EC"/>
</dbReference>
<comment type="similarity">
    <text evidence="3">Belongs to the HPS/KGPDC family. HPS subfamily.</text>
</comment>
<evidence type="ECO:0000256" key="5">
    <source>
        <dbReference type="ARBA" id="ARBA00023239"/>
    </source>
</evidence>
<evidence type="ECO:0000256" key="2">
    <source>
        <dbReference type="ARBA" id="ARBA00005014"/>
    </source>
</evidence>
<dbReference type="InterPro" id="IPR001754">
    <property type="entry name" value="OMPdeCOase_dom"/>
</dbReference>
<evidence type="ECO:0000313" key="8">
    <source>
        <dbReference type="EMBL" id="MBM7417348.1"/>
    </source>
</evidence>
<dbReference type="InterPro" id="IPR011060">
    <property type="entry name" value="RibuloseP-bd_barrel"/>
</dbReference>
<dbReference type="Gene3D" id="3.20.20.70">
    <property type="entry name" value="Aldolase class I"/>
    <property type="match status" value="1"/>
</dbReference>
<comment type="caution">
    <text evidence="8">The sequence shown here is derived from an EMBL/GenBank/DDBJ whole genome shotgun (WGS) entry which is preliminary data.</text>
</comment>
<dbReference type="Pfam" id="PF00215">
    <property type="entry name" value="OMPdecase"/>
    <property type="match status" value="1"/>
</dbReference>
<gene>
    <name evidence="8" type="ORF">JOE42_004081</name>
</gene>
<dbReference type="PANTHER" id="PTHR35039">
    <property type="entry name" value="3-KETO-L-GULONATE-6-PHOSPHATE DECARBOXYLASE SGBH-RELATED"/>
    <property type="match status" value="1"/>
</dbReference>
<evidence type="ECO:0000256" key="1">
    <source>
        <dbReference type="ARBA" id="ARBA00000718"/>
    </source>
</evidence>
<keyword evidence="9" id="KW-1185">Reference proteome</keyword>
<dbReference type="InterPro" id="IPR013785">
    <property type="entry name" value="Aldolase_TIM"/>
</dbReference>
<evidence type="ECO:0000259" key="7">
    <source>
        <dbReference type="SMART" id="SM00934"/>
    </source>
</evidence>
<evidence type="ECO:0000256" key="3">
    <source>
        <dbReference type="ARBA" id="ARBA00006350"/>
    </source>
</evidence>
<reference evidence="8 9" key="1">
    <citation type="submission" date="2021-01" db="EMBL/GenBank/DDBJ databases">
        <title>Genomics of switchgrass bacterial isolates.</title>
        <authorList>
            <person name="Shade A."/>
        </authorList>
    </citation>
    <scope>NUCLEOTIDE SEQUENCE [LARGE SCALE GENOMIC DNA]</scope>
    <source>
        <strain evidence="8 9">PvP111</strain>
    </source>
</reference>
<dbReference type="Proteomes" id="UP000703038">
    <property type="component" value="Unassembled WGS sequence"/>
</dbReference>
<dbReference type="NCBIfam" id="TIGR03128">
    <property type="entry name" value="RuMP_HxlA"/>
    <property type="match status" value="1"/>
</dbReference>
<dbReference type="InterPro" id="IPR041710">
    <property type="entry name" value="HPS/KGPDC"/>
</dbReference>
<keyword evidence="5 8" id="KW-0456">Lyase</keyword>
<comment type="catalytic activity">
    <reaction evidence="1">
        <text>D-ribulose 5-phosphate + formaldehyde = D-arabino-hex-3-ulose 6-phosphate</text>
        <dbReference type="Rhea" id="RHEA:25201"/>
        <dbReference type="ChEBI" id="CHEBI:16842"/>
        <dbReference type="ChEBI" id="CHEBI:58121"/>
        <dbReference type="ChEBI" id="CHEBI:58542"/>
        <dbReference type="EC" id="4.1.2.43"/>
    </reaction>
</comment>
<comment type="pathway">
    <text evidence="2">One-carbon metabolism; formaldehyde assimilation via RuMP pathway; D-fructose 6-phosphate from D-ribulose 5-phosphate and formaldehyde: step 1/2.</text>
</comment>
<sequence>MTKLQVAVDLLTTADALTLTNKVAPYVDIIELGTPLIKAEGLRAVSAIKAAHPDKEIFADLKTADAGFLEADIAFTAGADIVTVLGSAGDATIKGAVEAGQKHGKKVVADLIGVADRVERAREVAELGVSFVEIHAGLDEQAHPDYSIQTLLDDGKIAGVPFSIAGGVKGDTIIAVRDSGADVAVAGGAIYGAEDPAAAAKALKDALTT</sequence>
<dbReference type="RefSeq" id="WP_204869975.1">
    <property type="nucleotide sequence ID" value="NZ_JAFBBK010000001.1"/>
</dbReference>
<dbReference type="CDD" id="cd04726">
    <property type="entry name" value="KGPDC_HPS"/>
    <property type="match status" value="1"/>
</dbReference>